<dbReference type="GO" id="GO:0004190">
    <property type="term" value="F:aspartic-type endopeptidase activity"/>
    <property type="evidence" value="ECO:0007669"/>
    <property type="project" value="InterPro"/>
</dbReference>
<dbReference type="InterPro" id="IPR033121">
    <property type="entry name" value="PEPTIDASE_A1"/>
</dbReference>
<dbReference type="Gene3D" id="2.40.70.10">
    <property type="entry name" value="Acid Proteases"/>
    <property type="match status" value="1"/>
</dbReference>
<dbReference type="GO" id="GO:0006508">
    <property type="term" value="P:proteolysis"/>
    <property type="evidence" value="ECO:0007669"/>
    <property type="project" value="InterPro"/>
</dbReference>
<dbReference type="InterPro" id="IPR021109">
    <property type="entry name" value="Peptidase_aspartic_dom_sf"/>
</dbReference>
<dbReference type="AlphaFoldDB" id="A0A833V765"/>
<dbReference type="Proteomes" id="UP000623129">
    <property type="component" value="Unassembled WGS sequence"/>
</dbReference>
<dbReference type="EMBL" id="SWLB01000017">
    <property type="protein sequence ID" value="KAF3327221.1"/>
    <property type="molecule type" value="Genomic_DNA"/>
</dbReference>
<dbReference type="PANTHER" id="PTHR13683:SF875">
    <property type="entry name" value="EUKARYOTIC ASPARTYL PROTEASE FAMILY PROTEIN"/>
    <property type="match status" value="1"/>
</dbReference>
<comment type="caution">
    <text evidence="3">The sequence shown here is derived from an EMBL/GenBank/DDBJ whole genome shotgun (WGS) entry which is preliminary data.</text>
</comment>
<keyword evidence="4" id="KW-1185">Reference proteome</keyword>
<dbReference type="InterPro" id="IPR001461">
    <property type="entry name" value="Aspartic_peptidase_A1"/>
</dbReference>
<dbReference type="SUPFAM" id="SSF50630">
    <property type="entry name" value="Acid proteases"/>
    <property type="match status" value="1"/>
</dbReference>
<dbReference type="PANTHER" id="PTHR13683">
    <property type="entry name" value="ASPARTYL PROTEASES"/>
    <property type="match status" value="1"/>
</dbReference>
<evidence type="ECO:0000256" key="1">
    <source>
        <dbReference type="ARBA" id="ARBA00007447"/>
    </source>
</evidence>
<evidence type="ECO:0000313" key="4">
    <source>
        <dbReference type="Proteomes" id="UP000623129"/>
    </source>
</evidence>
<comment type="similarity">
    <text evidence="1">Belongs to the peptidase A1 family.</text>
</comment>
<evidence type="ECO:0000313" key="3">
    <source>
        <dbReference type="EMBL" id="KAF3327221.1"/>
    </source>
</evidence>
<gene>
    <name evidence="3" type="ORF">FCM35_KLT07339</name>
</gene>
<name>A0A833V765_9POAL</name>
<dbReference type="InterPro" id="IPR032861">
    <property type="entry name" value="TAXi_N"/>
</dbReference>
<dbReference type="PROSITE" id="PS51767">
    <property type="entry name" value="PEPTIDASE_A1"/>
    <property type="match status" value="1"/>
</dbReference>
<evidence type="ECO:0000259" key="2">
    <source>
        <dbReference type="PROSITE" id="PS51767"/>
    </source>
</evidence>
<protein>
    <submittedName>
        <fullName evidence="3">Aspartic proteinase-like protein 2 isoform X2</fullName>
    </submittedName>
</protein>
<sequence length="67" mass="7285">MGLCGMKFTIGSVKILLRLYFTRVKLGNPAKEFYVQIDTGSDILWVACSPCDGCPTSSGLNVRPLDS</sequence>
<accession>A0A833V765</accession>
<reference evidence="3" key="1">
    <citation type="submission" date="2020-01" db="EMBL/GenBank/DDBJ databases">
        <title>Genome sequence of Kobresia littledalei, the first chromosome-level genome in the family Cyperaceae.</title>
        <authorList>
            <person name="Qu G."/>
        </authorList>
    </citation>
    <scope>NUCLEOTIDE SEQUENCE</scope>
    <source>
        <strain evidence="3">C.B.Clarke</strain>
        <tissue evidence="3">Leaf</tissue>
    </source>
</reference>
<organism evidence="3 4">
    <name type="scientific">Carex littledalei</name>
    <dbReference type="NCBI Taxonomy" id="544730"/>
    <lineage>
        <taxon>Eukaryota</taxon>
        <taxon>Viridiplantae</taxon>
        <taxon>Streptophyta</taxon>
        <taxon>Embryophyta</taxon>
        <taxon>Tracheophyta</taxon>
        <taxon>Spermatophyta</taxon>
        <taxon>Magnoliopsida</taxon>
        <taxon>Liliopsida</taxon>
        <taxon>Poales</taxon>
        <taxon>Cyperaceae</taxon>
        <taxon>Cyperoideae</taxon>
        <taxon>Cariceae</taxon>
        <taxon>Carex</taxon>
        <taxon>Carex subgen. Euthyceras</taxon>
    </lineage>
</organism>
<proteinExistence type="inferred from homology"/>
<feature type="domain" description="Peptidase A1" evidence="2">
    <location>
        <begin position="20"/>
        <end position="67"/>
    </location>
</feature>
<dbReference type="OrthoDB" id="2747330at2759"/>
<dbReference type="Pfam" id="PF14543">
    <property type="entry name" value="TAXi_N"/>
    <property type="match status" value="1"/>
</dbReference>